<dbReference type="PANTHER" id="PTHR43464:SF19">
    <property type="entry name" value="UBIQUINONE BIOSYNTHESIS O-METHYLTRANSFERASE, MITOCHONDRIAL"/>
    <property type="match status" value="1"/>
</dbReference>
<dbReference type="InterPro" id="IPR029063">
    <property type="entry name" value="SAM-dependent_MTases_sf"/>
</dbReference>
<keyword evidence="3" id="KW-0949">S-adenosyl-L-methionine</keyword>
<dbReference type="SUPFAM" id="SSF53335">
    <property type="entry name" value="S-adenosyl-L-methionine-dependent methyltransferases"/>
    <property type="match status" value="1"/>
</dbReference>
<dbReference type="RefSeq" id="WP_378262886.1">
    <property type="nucleotide sequence ID" value="NZ_JBHUKR010000005.1"/>
</dbReference>
<gene>
    <name evidence="5" type="ORF">ACFSXZ_07925</name>
</gene>
<protein>
    <submittedName>
        <fullName evidence="5">Class I SAM-dependent methyltransferase</fullName>
        <ecNumber evidence="5">2.1.1.-</ecNumber>
    </submittedName>
</protein>
<dbReference type="GO" id="GO:0008168">
    <property type="term" value="F:methyltransferase activity"/>
    <property type="evidence" value="ECO:0007669"/>
    <property type="project" value="UniProtKB-KW"/>
</dbReference>
<dbReference type="Pfam" id="PF13649">
    <property type="entry name" value="Methyltransf_25"/>
    <property type="match status" value="1"/>
</dbReference>
<keyword evidence="1 5" id="KW-0489">Methyltransferase</keyword>
<evidence type="ECO:0000256" key="2">
    <source>
        <dbReference type="ARBA" id="ARBA00022679"/>
    </source>
</evidence>
<sequence length="209" mass="22571">METSFLRDSFESAYESGTAPWIIDEPQPAVVELERAGWIRGEVLDPGCGTGENTIHLARLGYDVLGVDFSPSAVRHARANAAARQVTARFEVANAFELGTEPRFDTIVDSALFHIFQAGHRAAYVRGLHTVTRPGGRVHVLALADTGPRVGPQISESVLRAAFGEGWVLEDLTPSRYRIVTDAPKAALLGVSEGDHVDAAAWLARAVRT</sequence>
<evidence type="ECO:0000313" key="6">
    <source>
        <dbReference type="Proteomes" id="UP001597417"/>
    </source>
</evidence>
<proteinExistence type="predicted"/>
<evidence type="ECO:0000313" key="5">
    <source>
        <dbReference type="EMBL" id="MFD2416254.1"/>
    </source>
</evidence>
<keyword evidence="2 5" id="KW-0808">Transferase</keyword>
<dbReference type="InterPro" id="IPR041698">
    <property type="entry name" value="Methyltransf_25"/>
</dbReference>
<organism evidence="5 6">
    <name type="scientific">Amycolatopsis pigmentata</name>
    <dbReference type="NCBI Taxonomy" id="450801"/>
    <lineage>
        <taxon>Bacteria</taxon>
        <taxon>Bacillati</taxon>
        <taxon>Actinomycetota</taxon>
        <taxon>Actinomycetes</taxon>
        <taxon>Pseudonocardiales</taxon>
        <taxon>Pseudonocardiaceae</taxon>
        <taxon>Amycolatopsis</taxon>
    </lineage>
</organism>
<feature type="domain" description="Methyltransferase" evidence="4">
    <location>
        <begin position="43"/>
        <end position="136"/>
    </location>
</feature>
<dbReference type="CDD" id="cd02440">
    <property type="entry name" value="AdoMet_MTases"/>
    <property type="match status" value="1"/>
</dbReference>
<keyword evidence="6" id="KW-1185">Reference proteome</keyword>
<dbReference type="EC" id="2.1.1.-" evidence="5"/>
<dbReference type="Gene3D" id="3.40.50.150">
    <property type="entry name" value="Vaccinia Virus protein VP39"/>
    <property type="match status" value="1"/>
</dbReference>
<dbReference type="PANTHER" id="PTHR43464">
    <property type="entry name" value="METHYLTRANSFERASE"/>
    <property type="match status" value="1"/>
</dbReference>
<accession>A0ABW5FNU0</accession>
<dbReference type="EMBL" id="JBHUKR010000005">
    <property type="protein sequence ID" value="MFD2416254.1"/>
    <property type="molecule type" value="Genomic_DNA"/>
</dbReference>
<evidence type="ECO:0000256" key="3">
    <source>
        <dbReference type="ARBA" id="ARBA00022691"/>
    </source>
</evidence>
<comment type="caution">
    <text evidence="5">The sequence shown here is derived from an EMBL/GenBank/DDBJ whole genome shotgun (WGS) entry which is preliminary data.</text>
</comment>
<name>A0ABW5FNU0_9PSEU</name>
<dbReference type="GO" id="GO:0032259">
    <property type="term" value="P:methylation"/>
    <property type="evidence" value="ECO:0007669"/>
    <property type="project" value="UniProtKB-KW"/>
</dbReference>
<evidence type="ECO:0000259" key="4">
    <source>
        <dbReference type="Pfam" id="PF13649"/>
    </source>
</evidence>
<reference evidence="6" key="1">
    <citation type="journal article" date="2019" name="Int. J. Syst. Evol. Microbiol.">
        <title>The Global Catalogue of Microorganisms (GCM) 10K type strain sequencing project: providing services to taxonomists for standard genome sequencing and annotation.</title>
        <authorList>
            <consortium name="The Broad Institute Genomics Platform"/>
            <consortium name="The Broad Institute Genome Sequencing Center for Infectious Disease"/>
            <person name="Wu L."/>
            <person name="Ma J."/>
        </authorList>
    </citation>
    <scope>NUCLEOTIDE SEQUENCE [LARGE SCALE GENOMIC DNA]</scope>
    <source>
        <strain evidence="6">CGMCC 4.7645</strain>
    </source>
</reference>
<dbReference type="Proteomes" id="UP001597417">
    <property type="component" value="Unassembled WGS sequence"/>
</dbReference>
<evidence type="ECO:0000256" key="1">
    <source>
        <dbReference type="ARBA" id="ARBA00022603"/>
    </source>
</evidence>